<feature type="transmembrane region" description="Helical" evidence="2">
    <location>
        <begin position="173"/>
        <end position="194"/>
    </location>
</feature>
<feature type="transmembrane region" description="Helical" evidence="2">
    <location>
        <begin position="12"/>
        <end position="29"/>
    </location>
</feature>
<feature type="compositionally biased region" description="Low complexity" evidence="1">
    <location>
        <begin position="338"/>
        <end position="349"/>
    </location>
</feature>
<feature type="compositionally biased region" description="Basic and acidic residues" evidence="1">
    <location>
        <begin position="356"/>
        <end position="366"/>
    </location>
</feature>
<keyword evidence="2" id="KW-0472">Membrane</keyword>
<name>A0A6T6X1Y1_9EUKA</name>
<feature type="transmembrane region" description="Helical" evidence="2">
    <location>
        <begin position="200"/>
        <end position="218"/>
    </location>
</feature>
<protein>
    <submittedName>
        <fullName evidence="4">Uncharacterized protein</fullName>
    </submittedName>
</protein>
<reference evidence="4" key="1">
    <citation type="submission" date="2021-01" db="EMBL/GenBank/DDBJ databases">
        <authorList>
            <person name="Corre E."/>
            <person name="Pelletier E."/>
            <person name="Niang G."/>
            <person name="Scheremetjew M."/>
            <person name="Finn R."/>
            <person name="Kale V."/>
            <person name="Holt S."/>
            <person name="Cochrane G."/>
            <person name="Meng A."/>
            <person name="Brown T."/>
            <person name="Cohen L."/>
        </authorList>
    </citation>
    <scope>NUCLEOTIDE SEQUENCE</scope>
    <source>
        <strain evidence="4">CCMP2058</strain>
    </source>
</reference>
<dbReference type="AlphaFoldDB" id="A0A6T6X1Y1"/>
<proteinExistence type="predicted"/>
<sequence>MSGTNVDEFQLVAMILLGLALVPIAMVIWSHVKRFSFLRMVMLLSYLAAILLTFATLLIKPLGLKIDEYYVIIVFNLAGQIIAATGSVESCQFLYNFRKLSNNTSSTRRKFIIVWVVIAVVLVLIFPVYALRAAPLLSYRCLSLFLINVETLLYTVVYCTLPNDNVAYGIARVYYFSTIFCRLGITLGILLRMFGGTKLGIYSIHYAAVLVLLLTLSVHSSWGKSILRCLTGASKRTNKRQSTNVSGSSRPKGTKLTKVLVRTTNTETPTFTPHMSRDNLARGRSSTAALTTKLGERKGSMIPDTPTSKSGGSIAQRPAETFFPGPSARDVMNNPQMSSRSDLRASAALTRNSTTHGRDASRIPLD</sequence>
<evidence type="ECO:0000256" key="1">
    <source>
        <dbReference type="SAM" id="MobiDB-lite"/>
    </source>
</evidence>
<evidence type="ECO:0000313" key="3">
    <source>
        <dbReference type="EMBL" id="CAD8456055.1"/>
    </source>
</evidence>
<feature type="transmembrane region" description="Helical" evidence="2">
    <location>
        <begin position="111"/>
        <end position="131"/>
    </location>
</feature>
<evidence type="ECO:0000256" key="2">
    <source>
        <dbReference type="SAM" id="Phobius"/>
    </source>
</evidence>
<dbReference type="EMBL" id="HBEM01021985">
    <property type="protein sequence ID" value="CAD8456055.1"/>
    <property type="molecule type" value="Transcribed_RNA"/>
</dbReference>
<feature type="transmembrane region" description="Helical" evidence="2">
    <location>
        <begin position="137"/>
        <end position="161"/>
    </location>
</feature>
<accession>A0A6T6X1Y1</accession>
<dbReference type="EMBL" id="HBEM01021986">
    <property type="protein sequence ID" value="CAD8456056.1"/>
    <property type="molecule type" value="Transcribed_RNA"/>
</dbReference>
<gene>
    <name evidence="3" type="ORF">LAMO00422_LOCUS15000</name>
    <name evidence="4" type="ORF">LAMO00422_LOCUS15001</name>
</gene>
<feature type="transmembrane region" description="Helical" evidence="2">
    <location>
        <begin position="41"/>
        <end position="63"/>
    </location>
</feature>
<evidence type="ECO:0000313" key="4">
    <source>
        <dbReference type="EMBL" id="CAD8456056.1"/>
    </source>
</evidence>
<keyword evidence="2" id="KW-0812">Transmembrane</keyword>
<keyword evidence="2" id="KW-1133">Transmembrane helix</keyword>
<feature type="compositionally biased region" description="Low complexity" evidence="1">
    <location>
        <begin position="263"/>
        <end position="272"/>
    </location>
</feature>
<organism evidence="4">
    <name type="scientific">Amorphochlora amoebiformis</name>
    <dbReference type="NCBI Taxonomy" id="1561963"/>
    <lineage>
        <taxon>Eukaryota</taxon>
        <taxon>Sar</taxon>
        <taxon>Rhizaria</taxon>
        <taxon>Cercozoa</taxon>
        <taxon>Chlorarachniophyceae</taxon>
        <taxon>Amorphochlora</taxon>
    </lineage>
</organism>
<feature type="transmembrane region" description="Helical" evidence="2">
    <location>
        <begin position="69"/>
        <end position="90"/>
    </location>
</feature>
<feature type="region of interest" description="Disordered" evidence="1">
    <location>
        <begin position="263"/>
        <end position="366"/>
    </location>
</feature>